<dbReference type="RefSeq" id="WP_319988201.1">
    <property type="nucleotide sequence ID" value="NZ_JAXAVV010000021.1"/>
</dbReference>
<dbReference type="EMBL" id="JAXAVV010000021">
    <property type="protein sequence ID" value="MDX8054404.1"/>
    <property type="molecule type" value="Genomic_DNA"/>
</dbReference>
<dbReference type="CDD" id="cd20625">
    <property type="entry name" value="CYP164-like"/>
    <property type="match status" value="1"/>
</dbReference>
<keyword evidence="2" id="KW-0408">Iron</keyword>
<dbReference type="Proteomes" id="UP001271792">
    <property type="component" value="Unassembled WGS sequence"/>
</dbReference>
<evidence type="ECO:0000313" key="3">
    <source>
        <dbReference type="EMBL" id="MDX8054404.1"/>
    </source>
</evidence>
<dbReference type="InterPro" id="IPR001128">
    <property type="entry name" value="Cyt_P450"/>
</dbReference>
<sequence>MRSVTLPRFSLQGWTAEDISDPYPVYRRYREVRSVHEGADDGPPTFYVFGYEDVVKVLSDRNFGRVSRSTEDGVPLSLPVPPEFAALRSVVENWLVFLDPPEHTRLRSSLQKEFSAGVVTALRPRIARIAQELLSRLAGRADLVSGFAAPFPIMVICELLGVPAQDHQRLRDLAVALQGASTTRTGESRHIDAEGAARELTDYFRDQAQRRQPGEHDLIALMLGIPLSTERVVGTCVHLLTAGHETTTNSLAKAALILRGHPDLLADLRDYPDLVPTAVEELLRYDPPVQAVTRWARQDAVVGGTTIPAGSRVIALLGSANRDPARFPRPDAVDVHRPADRHLGFGIGIHYCLGATLARAELEIGLRALLDGLPGWEKAPHQVEYADDMVFHGPARLVLDLPTSPEGTHP</sequence>
<dbReference type="InterPro" id="IPR002397">
    <property type="entry name" value="Cyt_P450_B"/>
</dbReference>
<dbReference type="PANTHER" id="PTHR46696">
    <property type="entry name" value="P450, PUTATIVE (EUROFUNG)-RELATED"/>
    <property type="match status" value="1"/>
</dbReference>
<keyword evidence="2" id="KW-0349">Heme</keyword>
<reference evidence="3 4" key="2">
    <citation type="submission" date="2023-11" db="EMBL/GenBank/DDBJ databases">
        <authorList>
            <person name="Lara A.C."/>
            <person name="Chronakova A."/>
        </authorList>
    </citation>
    <scope>NUCLEOTIDE SEQUENCE [LARGE SCALE GENOMIC DNA]</scope>
    <source>
        <strain evidence="3 4">BCCO 10_0798</strain>
    </source>
</reference>
<dbReference type="PROSITE" id="PS00086">
    <property type="entry name" value="CYTOCHROME_P450"/>
    <property type="match status" value="1"/>
</dbReference>
<dbReference type="PANTHER" id="PTHR46696:SF1">
    <property type="entry name" value="CYTOCHROME P450 YJIB-RELATED"/>
    <property type="match status" value="1"/>
</dbReference>
<dbReference type="PRINTS" id="PR00385">
    <property type="entry name" value="P450"/>
</dbReference>
<keyword evidence="2" id="KW-0560">Oxidoreductase</keyword>
<reference evidence="3 4" key="1">
    <citation type="submission" date="2023-11" db="EMBL/GenBank/DDBJ databases">
        <title>Lentzea sokolovensis, sp. nov., Lentzea kristufkii, sp. nov., and Lentzea miocenensis, sp. nov., rare actinobacteria from Sokolov Coal Basin, Miocene lacustrine sediment, Czech Republic.</title>
        <authorList>
            <person name="Lara A."/>
            <person name="Kotroba L."/>
            <person name="Nouioui I."/>
            <person name="Neumann-Schaal M."/>
            <person name="Mast Y."/>
            <person name="Chronakova A."/>
        </authorList>
    </citation>
    <scope>NUCLEOTIDE SEQUENCE [LARGE SCALE GENOMIC DNA]</scope>
    <source>
        <strain evidence="3 4">BCCO 10_0798</strain>
    </source>
</reference>
<dbReference type="SUPFAM" id="SSF48264">
    <property type="entry name" value="Cytochrome P450"/>
    <property type="match status" value="1"/>
</dbReference>
<organism evidence="3 4">
    <name type="scientific">Lentzea kristufekii</name>
    <dbReference type="NCBI Taxonomy" id="3095430"/>
    <lineage>
        <taxon>Bacteria</taxon>
        <taxon>Bacillati</taxon>
        <taxon>Actinomycetota</taxon>
        <taxon>Actinomycetes</taxon>
        <taxon>Pseudonocardiales</taxon>
        <taxon>Pseudonocardiaceae</taxon>
        <taxon>Lentzea</taxon>
    </lineage>
</organism>
<keyword evidence="4" id="KW-1185">Reference proteome</keyword>
<comment type="caution">
    <text evidence="3">The sequence shown here is derived from an EMBL/GenBank/DDBJ whole genome shotgun (WGS) entry which is preliminary data.</text>
</comment>
<keyword evidence="2" id="KW-0479">Metal-binding</keyword>
<protein>
    <submittedName>
        <fullName evidence="3">Cytochrome P450</fullName>
    </submittedName>
</protein>
<dbReference type="Gene3D" id="1.10.630.10">
    <property type="entry name" value="Cytochrome P450"/>
    <property type="match status" value="1"/>
</dbReference>
<keyword evidence="2" id="KW-0503">Monooxygenase</keyword>
<accession>A0ABU4U293</accession>
<dbReference type="InterPro" id="IPR036396">
    <property type="entry name" value="Cyt_P450_sf"/>
</dbReference>
<proteinExistence type="inferred from homology"/>
<gene>
    <name evidence="3" type="ORF">SK571_33970</name>
</gene>
<evidence type="ECO:0000313" key="4">
    <source>
        <dbReference type="Proteomes" id="UP001271792"/>
    </source>
</evidence>
<dbReference type="PRINTS" id="PR00359">
    <property type="entry name" value="BP450"/>
</dbReference>
<name>A0ABU4U293_9PSEU</name>
<dbReference type="Pfam" id="PF00067">
    <property type="entry name" value="p450"/>
    <property type="match status" value="1"/>
</dbReference>
<evidence type="ECO:0000256" key="2">
    <source>
        <dbReference type="RuleBase" id="RU000461"/>
    </source>
</evidence>
<evidence type="ECO:0000256" key="1">
    <source>
        <dbReference type="ARBA" id="ARBA00010617"/>
    </source>
</evidence>
<comment type="similarity">
    <text evidence="1 2">Belongs to the cytochrome P450 family.</text>
</comment>
<dbReference type="InterPro" id="IPR017972">
    <property type="entry name" value="Cyt_P450_CS"/>
</dbReference>